<comment type="caution">
    <text evidence="3">The sequence shown here is derived from an EMBL/GenBank/DDBJ whole genome shotgun (WGS) entry which is preliminary data.</text>
</comment>
<keyword evidence="1" id="KW-0597">Phosphoprotein</keyword>
<dbReference type="Pfam" id="PF00072">
    <property type="entry name" value="Response_reg"/>
    <property type="match status" value="1"/>
</dbReference>
<dbReference type="AlphaFoldDB" id="A0AAN4MZ85"/>
<reference evidence="3 4" key="1">
    <citation type="submission" date="2014-02" db="EMBL/GenBank/DDBJ databases">
        <authorList>
            <person name="Sears C."/>
            <person name="Carroll K."/>
            <person name="Sack B.R."/>
            <person name="Qadri F."/>
            <person name="Myers L.L."/>
            <person name="Chung G.-T."/>
            <person name="Escheverria P."/>
            <person name="Fraser C.M."/>
            <person name="Sadzewicz L."/>
            <person name="Shefchek K.A."/>
            <person name="Tallon L."/>
            <person name="Das S.P."/>
            <person name="Daugherty S."/>
            <person name="Mongodin E.F."/>
        </authorList>
    </citation>
    <scope>NUCLEOTIDE SEQUENCE [LARGE SCALE GENOMIC DNA]</scope>
    <source>
        <strain evidence="3 4">1007-1-F #10</strain>
    </source>
</reference>
<dbReference type="GO" id="GO:0000160">
    <property type="term" value="P:phosphorelay signal transduction system"/>
    <property type="evidence" value="ECO:0007669"/>
    <property type="project" value="InterPro"/>
</dbReference>
<accession>A0AAN4MZ85</accession>
<dbReference type="Proteomes" id="UP000022433">
    <property type="component" value="Unassembled WGS sequence"/>
</dbReference>
<protein>
    <submittedName>
        <fullName evidence="3">Response regulator</fullName>
    </submittedName>
</protein>
<dbReference type="InterPro" id="IPR011006">
    <property type="entry name" value="CheY-like_superfamily"/>
</dbReference>
<evidence type="ECO:0000259" key="2">
    <source>
        <dbReference type="PROSITE" id="PS50110"/>
    </source>
</evidence>
<evidence type="ECO:0000256" key="1">
    <source>
        <dbReference type="PROSITE-ProRule" id="PRU00169"/>
    </source>
</evidence>
<feature type="modified residue" description="4-aspartylphosphate" evidence="1">
    <location>
        <position position="19"/>
    </location>
</feature>
<evidence type="ECO:0000313" key="4">
    <source>
        <dbReference type="Proteomes" id="UP000022433"/>
    </source>
</evidence>
<organism evidence="3 4">
    <name type="scientific">Bacteroides fragilis str. 1007-1-F #10</name>
    <dbReference type="NCBI Taxonomy" id="1339295"/>
    <lineage>
        <taxon>Bacteria</taxon>
        <taxon>Pseudomonadati</taxon>
        <taxon>Bacteroidota</taxon>
        <taxon>Bacteroidia</taxon>
        <taxon>Bacteroidales</taxon>
        <taxon>Bacteroidaceae</taxon>
        <taxon>Bacteroides</taxon>
    </lineage>
</organism>
<gene>
    <name evidence="3" type="ORF">M104_2906</name>
</gene>
<dbReference type="SUPFAM" id="SSF52172">
    <property type="entry name" value="CheY-like"/>
    <property type="match status" value="1"/>
</dbReference>
<dbReference type="Gene3D" id="3.40.50.2300">
    <property type="match status" value="1"/>
</dbReference>
<dbReference type="InterPro" id="IPR001789">
    <property type="entry name" value="Sig_transdc_resp-reg_receiver"/>
</dbReference>
<sequence length="98" mass="11139">METLQKLLETLDFDIILSDINMPEMDGLTLLAKINELKNLAMKSIMVSAYGDMDNINRPDCLPKRYGQRKTTVYSGLNMTIARDCGTNIIRMLLSCDY</sequence>
<name>A0AAN4MZ85_BACFG</name>
<dbReference type="EMBL" id="JGEA01000027">
    <property type="protein sequence ID" value="EYA14064.1"/>
    <property type="molecule type" value="Genomic_DNA"/>
</dbReference>
<proteinExistence type="predicted"/>
<evidence type="ECO:0000313" key="3">
    <source>
        <dbReference type="EMBL" id="EYA14064.1"/>
    </source>
</evidence>
<dbReference type="PROSITE" id="PS50110">
    <property type="entry name" value="RESPONSE_REGULATORY"/>
    <property type="match status" value="1"/>
</dbReference>
<feature type="domain" description="Response regulatory" evidence="2">
    <location>
        <begin position="1"/>
        <end position="79"/>
    </location>
</feature>